<organism evidence="1 2">
    <name type="scientific">Pseudomonas syringae pv. philadelphi</name>
    <dbReference type="NCBI Taxonomy" id="251706"/>
    <lineage>
        <taxon>Bacteria</taxon>
        <taxon>Pseudomonadati</taxon>
        <taxon>Pseudomonadota</taxon>
        <taxon>Gammaproteobacteria</taxon>
        <taxon>Pseudomonadales</taxon>
        <taxon>Pseudomonadaceae</taxon>
        <taxon>Pseudomonas</taxon>
    </lineage>
</organism>
<dbReference type="Proteomes" id="UP000279372">
    <property type="component" value="Unassembled WGS sequence"/>
</dbReference>
<dbReference type="EMBL" id="RBQB01000196">
    <property type="protein sequence ID" value="RMO87590.1"/>
    <property type="molecule type" value="Genomic_DNA"/>
</dbReference>
<protein>
    <submittedName>
        <fullName evidence="1">Uncharacterized protein</fullName>
    </submittedName>
</protein>
<reference evidence="1 2" key="1">
    <citation type="submission" date="2018-08" db="EMBL/GenBank/DDBJ databases">
        <title>Recombination of ecologically and evolutionarily significant loci maintains genetic cohesion in the Pseudomonas syringae species complex.</title>
        <authorList>
            <person name="Dillon M."/>
            <person name="Thakur S."/>
            <person name="Almeida R.N.D."/>
            <person name="Weir B.S."/>
            <person name="Guttman D.S."/>
        </authorList>
    </citation>
    <scope>NUCLEOTIDE SEQUENCE [LARGE SCALE GENOMIC DNA]</scope>
    <source>
        <strain evidence="1 2">ICMP 8902</strain>
    </source>
</reference>
<comment type="caution">
    <text evidence="1">The sequence shown here is derived from an EMBL/GenBank/DDBJ whole genome shotgun (WGS) entry which is preliminary data.</text>
</comment>
<evidence type="ECO:0000313" key="2">
    <source>
        <dbReference type="Proteomes" id="UP000279372"/>
    </source>
</evidence>
<proteinExistence type="predicted"/>
<dbReference type="RefSeq" id="WP_122222507.1">
    <property type="nucleotide sequence ID" value="NZ_RBQB01000196.1"/>
</dbReference>
<sequence length="279" mass="32318">MRCAIILVSDDPGACALFEKEQEALIPRSLRDAGRVKEVGFDFFTSVYNPSTSRFQLDQHVLHTAKKAEGVAILCDSRYHRLAVAVSNACFVANVELNPEVRSYKNTLQATLTRMVKNLAHVYLHMRDAGSRYALQLPFRNFVANELRELEHLFANNTLTSEFVQTLDQAISNLNRRRMPKRKEDYPNKYYVDDEEIFFSYGKEHHSEFESGNPHLPLCVLNGHFRFGHRIVKNEHYNVSKDNGKNGKISRLFMDCHDRALEVKERSHVNMFSNDYWTV</sequence>
<evidence type="ECO:0000313" key="1">
    <source>
        <dbReference type="EMBL" id="RMO87590.1"/>
    </source>
</evidence>
<name>A0A3M3YYJ1_9PSED</name>
<accession>A0A3M3YYJ1</accession>
<gene>
    <name evidence="1" type="ORF">ALQ33_00629</name>
</gene>
<dbReference type="AlphaFoldDB" id="A0A3M3YYJ1"/>